<reference evidence="7 8" key="1">
    <citation type="journal article" date="2016" name="Mol. Biol. Evol.">
        <title>Comparative Genomics of Early-Diverging Mushroom-Forming Fungi Provides Insights into the Origins of Lignocellulose Decay Capabilities.</title>
        <authorList>
            <person name="Nagy L.G."/>
            <person name="Riley R."/>
            <person name="Tritt A."/>
            <person name="Adam C."/>
            <person name="Daum C."/>
            <person name="Floudas D."/>
            <person name="Sun H."/>
            <person name="Yadav J.S."/>
            <person name="Pangilinan J."/>
            <person name="Larsson K.H."/>
            <person name="Matsuura K."/>
            <person name="Barry K."/>
            <person name="Labutti K."/>
            <person name="Kuo R."/>
            <person name="Ohm R.A."/>
            <person name="Bhattacharya S.S."/>
            <person name="Shirouzu T."/>
            <person name="Yoshinaga Y."/>
            <person name="Martin F.M."/>
            <person name="Grigoriev I.V."/>
            <person name="Hibbett D.S."/>
        </authorList>
    </citation>
    <scope>NUCLEOTIDE SEQUENCE [LARGE SCALE GENOMIC DNA]</scope>
    <source>
        <strain evidence="7 8">HHB9708</strain>
    </source>
</reference>
<dbReference type="InterPro" id="IPR027417">
    <property type="entry name" value="P-loop_NTPase"/>
</dbReference>
<feature type="domain" description="Helicase C-terminal" evidence="6">
    <location>
        <begin position="571"/>
        <end position="741"/>
    </location>
</feature>
<dbReference type="GO" id="GO:0005524">
    <property type="term" value="F:ATP binding"/>
    <property type="evidence" value="ECO:0007669"/>
    <property type="project" value="InterPro"/>
</dbReference>
<dbReference type="Gene3D" id="3.40.50.300">
    <property type="entry name" value="P-loop containing nucleotide triphosphate hydrolases"/>
    <property type="match status" value="1"/>
</dbReference>
<keyword evidence="2" id="KW-0378">Hydrolase</keyword>
<evidence type="ECO:0000313" key="8">
    <source>
        <dbReference type="Proteomes" id="UP000076722"/>
    </source>
</evidence>
<feature type="domain" description="Helicase ATP-binding" evidence="5">
    <location>
        <begin position="159"/>
        <end position="366"/>
    </location>
</feature>
<feature type="compositionally biased region" description="Acidic residues" evidence="4">
    <location>
        <begin position="269"/>
        <end position="282"/>
    </location>
</feature>
<dbReference type="PANTHER" id="PTHR10799">
    <property type="entry name" value="SNF2/RAD54 HELICASE FAMILY"/>
    <property type="match status" value="1"/>
</dbReference>
<dbReference type="OrthoDB" id="5857104at2759"/>
<evidence type="ECO:0008006" key="9">
    <source>
        <dbReference type="Google" id="ProtNLM"/>
    </source>
</evidence>
<dbReference type="SUPFAM" id="SSF52540">
    <property type="entry name" value="P-loop containing nucleoside triphosphate hydrolases"/>
    <property type="match status" value="2"/>
</dbReference>
<dbReference type="Proteomes" id="UP000076722">
    <property type="component" value="Unassembled WGS sequence"/>
</dbReference>
<dbReference type="Pfam" id="PF00271">
    <property type="entry name" value="Helicase_C"/>
    <property type="match status" value="1"/>
</dbReference>
<dbReference type="PROSITE" id="PS51192">
    <property type="entry name" value="HELICASE_ATP_BIND_1"/>
    <property type="match status" value="1"/>
</dbReference>
<evidence type="ECO:0000313" key="7">
    <source>
        <dbReference type="EMBL" id="KZS95324.1"/>
    </source>
</evidence>
<evidence type="ECO:0000259" key="5">
    <source>
        <dbReference type="PROSITE" id="PS51192"/>
    </source>
</evidence>
<keyword evidence="8" id="KW-1185">Reference proteome</keyword>
<feature type="region of interest" description="Disordered" evidence="4">
    <location>
        <begin position="80"/>
        <end position="119"/>
    </location>
</feature>
<feature type="region of interest" description="Disordered" evidence="4">
    <location>
        <begin position="808"/>
        <end position="827"/>
    </location>
</feature>
<dbReference type="SMART" id="SM00490">
    <property type="entry name" value="HELICc"/>
    <property type="match status" value="1"/>
</dbReference>
<feature type="compositionally biased region" description="Basic residues" evidence="4">
    <location>
        <begin position="96"/>
        <end position="114"/>
    </location>
</feature>
<feature type="compositionally biased region" description="Basic and acidic residues" evidence="4">
    <location>
        <begin position="782"/>
        <end position="801"/>
    </location>
</feature>
<name>A0A164WSS5_9AGAM</name>
<keyword evidence="3" id="KW-0067">ATP-binding</keyword>
<accession>A0A164WSS5</accession>
<dbReference type="Pfam" id="PF00176">
    <property type="entry name" value="SNF2-rel_dom"/>
    <property type="match status" value="1"/>
</dbReference>
<organism evidence="7 8">
    <name type="scientific">Sistotremastrum niveocremeum HHB9708</name>
    <dbReference type="NCBI Taxonomy" id="1314777"/>
    <lineage>
        <taxon>Eukaryota</taxon>
        <taxon>Fungi</taxon>
        <taxon>Dikarya</taxon>
        <taxon>Basidiomycota</taxon>
        <taxon>Agaricomycotina</taxon>
        <taxon>Agaricomycetes</taxon>
        <taxon>Sistotremastrales</taxon>
        <taxon>Sistotremastraceae</taxon>
        <taxon>Sertulicium</taxon>
        <taxon>Sertulicium niveocremeum</taxon>
    </lineage>
</organism>
<evidence type="ECO:0000256" key="3">
    <source>
        <dbReference type="ARBA" id="ARBA00022840"/>
    </source>
</evidence>
<dbReference type="STRING" id="1314777.A0A164WSS5"/>
<dbReference type="InterPro" id="IPR038718">
    <property type="entry name" value="SNF2-like_sf"/>
</dbReference>
<dbReference type="EMBL" id="KV419402">
    <property type="protein sequence ID" value="KZS95324.1"/>
    <property type="molecule type" value="Genomic_DNA"/>
</dbReference>
<dbReference type="SMART" id="SM00487">
    <property type="entry name" value="DEXDc"/>
    <property type="match status" value="1"/>
</dbReference>
<feature type="compositionally biased region" description="Low complexity" evidence="4">
    <location>
        <begin position="1"/>
        <end position="30"/>
    </location>
</feature>
<dbReference type="InterPro" id="IPR049730">
    <property type="entry name" value="SNF2/RAD54-like_C"/>
</dbReference>
<evidence type="ECO:0000259" key="6">
    <source>
        <dbReference type="PROSITE" id="PS51194"/>
    </source>
</evidence>
<dbReference type="GO" id="GO:0016787">
    <property type="term" value="F:hydrolase activity"/>
    <property type="evidence" value="ECO:0007669"/>
    <property type="project" value="UniProtKB-KW"/>
</dbReference>
<dbReference type="InterPro" id="IPR001650">
    <property type="entry name" value="Helicase_C-like"/>
</dbReference>
<evidence type="ECO:0000256" key="1">
    <source>
        <dbReference type="ARBA" id="ARBA00022741"/>
    </source>
</evidence>
<evidence type="ECO:0000256" key="2">
    <source>
        <dbReference type="ARBA" id="ARBA00022801"/>
    </source>
</evidence>
<dbReference type="Gene3D" id="3.40.50.10810">
    <property type="entry name" value="Tandem AAA-ATPase domain"/>
    <property type="match status" value="1"/>
</dbReference>
<protein>
    <recommendedName>
        <fullName evidence="9">SNF2 family DNA-dependent ATPase</fullName>
    </recommendedName>
</protein>
<feature type="region of interest" description="Disordered" evidence="4">
    <location>
        <begin position="782"/>
        <end position="803"/>
    </location>
</feature>
<feature type="compositionally biased region" description="Basic and acidic residues" evidence="4">
    <location>
        <begin position="80"/>
        <end position="95"/>
    </location>
</feature>
<feature type="region of interest" description="Disordered" evidence="4">
    <location>
        <begin position="1"/>
        <end position="54"/>
    </location>
</feature>
<sequence length="827" mass="93364">MSSSPSGMSSTFSHASTSASAASSPPATSPEDGTYDEEHAKMLSDQLNELPENEESRFVKLDALLERSFAYTKMIAEGITKEEESSRKRAEEARLKPSRGRPKGKGKGRGKGRSTRTATKAQMVIPDENEEERKAFVQPEEITGAQLRGYQLEGVAWMAGLWSNGLNGILADEMGLGIKQTIQTIAFIAHLRSQGVSKPNLIVCPLSVLHNWGDEFAKFAPTIPVCLYHGSPEARAEMRRTVLEPWVQQAKVEKAAEANPKKKRKINDEGEEEEDDEAEEEEKERLMDYPVIITTPEIIIRDTKHIGGLNWGYIVVDEGHRLKNFETKLFKEIKKYDSANRLILTGTPLHNNLSELWSLLNFILPDIFTDLDAFQAWFDLSASNASLTSHSSRIVTKLHAILKPFLLRRLKTDVEKDLPPKKEYVLYAPLSTQQKSIYEAVVNRTLRSYLISTISKKQKPVVDINEPRRTRGVKRKVVYDADESDDDYYSKLEKDRHDKAEESARSHRELGEEFARRNKVKQVNNQHLQNAVMQLRKVCSHPFLFDWPTDEKTNASVIDDQLVNASGKMMILDRLLDALFARGHKVLVFSQFKIMLDIIEEWAISFKGYRLCRIDGETKPLDRRSQMFDFQNGGDSPTAPHLFLLSTRAGGLGINLTAADTVIFFDSDWNPQMDLQAQDRAHRIGQKKPVLIYRLVTAHTVETTILQRAGAKRRLEALVIAKGQFRTPAAQAKKETVQEMAAELLRLEGEKIEVVPNTDAGKARVISDKDLDSLLDRSPEVFRDRGDGWSKKGEEQEEGQKAFEVFQLPRDTGNDGLAKMFGGDLEQ</sequence>
<dbReference type="InterPro" id="IPR014001">
    <property type="entry name" value="Helicase_ATP-bd"/>
</dbReference>
<dbReference type="InterPro" id="IPR000330">
    <property type="entry name" value="SNF2_N"/>
</dbReference>
<evidence type="ECO:0000256" key="4">
    <source>
        <dbReference type="SAM" id="MobiDB-lite"/>
    </source>
</evidence>
<proteinExistence type="predicted"/>
<keyword evidence="1" id="KW-0547">Nucleotide-binding</keyword>
<dbReference type="PROSITE" id="PS51194">
    <property type="entry name" value="HELICASE_CTER"/>
    <property type="match status" value="1"/>
</dbReference>
<feature type="region of interest" description="Disordered" evidence="4">
    <location>
        <begin position="254"/>
        <end position="283"/>
    </location>
</feature>
<gene>
    <name evidence="7" type="ORF">SISNIDRAFT_452716</name>
</gene>
<dbReference type="AlphaFoldDB" id="A0A164WSS5"/>
<dbReference type="CDD" id="cd18793">
    <property type="entry name" value="SF2_C_SNF"/>
    <property type="match status" value="1"/>
</dbReference>